<dbReference type="OrthoDB" id="650808at2759"/>
<feature type="compositionally biased region" description="Polar residues" evidence="1">
    <location>
        <begin position="71"/>
        <end position="82"/>
    </location>
</feature>
<organism evidence="2 3">
    <name type="scientific">Ricinus communis</name>
    <name type="common">Castor bean</name>
    <dbReference type="NCBI Taxonomy" id="3988"/>
    <lineage>
        <taxon>Eukaryota</taxon>
        <taxon>Viridiplantae</taxon>
        <taxon>Streptophyta</taxon>
        <taxon>Embryophyta</taxon>
        <taxon>Tracheophyta</taxon>
        <taxon>Spermatophyta</taxon>
        <taxon>Magnoliopsida</taxon>
        <taxon>eudicotyledons</taxon>
        <taxon>Gunneridae</taxon>
        <taxon>Pentapetalae</taxon>
        <taxon>rosids</taxon>
        <taxon>fabids</taxon>
        <taxon>Malpighiales</taxon>
        <taxon>Euphorbiaceae</taxon>
        <taxon>Acalyphoideae</taxon>
        <taxon>Acalypheae</taxon>
        <taxon>Ricinus</taxon>
    </lineage>
</organism>
<dbReference type="FunCoup" id="B9T533">
    <property type="interactions" value="237"/>
</dbReference>
<dbReference type="eggNOG" id="ENOG502S9RG">
    <property type="taxonomic scope" value="Eukaryota"/>
</dbReference>
<name>B9T533_RICCO</name>
<protein>
    <submittedName>
        <fullName evidence="2">Uncharacterized protein</fullName>
    </submittedName>
</protein>
<proteinExistence type="predicted"/>
<dbReference type="KEGG" id="rcu:8261699"/>
<evidence type="ECO:0000256" key="1">
    <source>
        <dbReference type="SAM" id="MobiDB-lite"/>
    </source>
</evidence>
<dbReference type="PANTHER" id="PTHR35485">
    <property type="entry name" value="OS01G0888900 PROTEIN"/>
    <property type="match status" value="1"/>
</dbReference>
<evidence type="ECO:0000313" key="3">
    <source>
        <dbReference type="Proteomes" id="UP000008311"/>
    </source>
</evidence>
<sequence>MEGLLPLVYKAIKRNRTRRQYECLSSGAAFAYNPADFYISDAETTYTKPSSIIMEKNNAGTGRSKLHRRSYSSVEDLSVTGSSRRRTAGASPPRKQLVRFRSQRMFSCVTGC</sequence>
<dbReference type="OMA" id="SCREFSN"/>
<feature type="region of interest" description="Disordered" evidence="1">
    <location>
        <begin position="57"/>
        <end position="96"/>
    </location>
</feature>
<accession>B9T533</accession>
<evidence type="ECO:0000313" key="2">
    <source>
        <dbReference type="EMBL" id="EEF29037.1"/>
    </source>
</evidence>
<keyword evidence="3" id="KW-1185">Reference proteome</keyword>
<dbReference type="EMBL" id="EQ974506">
    <property type="protein sequence ID" value="EEF29037.1"/>
    <property type="molecule type" value="Genomic_DNA"/>
</dbReference>
<dbReference type="PANTHER" id="PTHR35485:SF4">
    <property type="entry name" value="EXPRESSED PROTEIN"/>
    <property type="match status" value="1"/>
</dbReference>
<gene>
    <name evidence="2" type="ORF">RCOM_0211550</name>
</gene>
<dbReference type="Proteomes" id="UP000008311">
    <property type="component" value="Unassembled WGS sequence"/>
</dbReference>
<reference evidence="3" key="1">
    <citation type="journal article" date="2010" name="Nat. Biotechnol.">
        <title>Draft genome sequence of the oilseed species Ricinus communis.</title>
        <authorList>
            <person name="Chan A.P."/>
            <person name="Crabtree J."/>
            <person name="Zhao Q."/>
            <person name="Lorenzi H."/>
            <person name="Orvis J."/>
            <person name="Puiu D."/>
            <person name="Melake-Berhan A."/>
            <person name="Jones K.M."/>
            <person name="Redman J."/>
            <person name="Chen G."/>
            <person name="Cahoon E.B."/>
            <person name="Gedil M."/>
            <person name="Stanke M."/>
            <person name="Haas B.J."/>
            <person name="Wortman J.R."/>
            <person name="Fraser-Liggett C.M."/>
            <person name="Ravel J."/>
            <person name="Rabinowicz P.D."/>
        </authorList>
    </citation>
    <scope>NUCLEOTIDE SEQUENCE [LARGE SCALE GENOMIC DNA]</scope>
    <source>
        <strain evidence="3">cv. Hale</strain>
    </source>
</reference>
<dbReference type="InParanoid" id="B9T533"/>
<dbReference type="STRING" id="3988.B9T533"/>
<dbReference type="AlphaFoldDB" id="B9T533"/>